<accession>A0A015ZCK0</accession>
<protein>
    <submittedName>
        <fullName evidence="2">Uncharacterized protein</fullName>
    </submittedName>
</protein>
<dbReference type="EMBL" id="JGDM01000140">
    <property type="protein sequence ID" value="EXZ42057.1"/>
    <property type="molecule type" value="Genomic_DNA"/>
</dbReference>
<gene>
    <name evidence="2" type="ORF">M076_4822</name>
</gene>
<evidence type="ECO:0000313" key="3">
    <source>
        <dbReference type="Proteomes" id="UP000022272"/>
    </source>
</evidence>
<reference evidence="2 3" key="1">
    <citation type="submission" date="2014-02" db="EMBL/GenBank/DDBJ databases">
        <authorList>
            <person name="Sears C."/>
            <person name="Carroll K."/>
            <person name="Sack B.R."/>
            <person name="Qadri F."/>
            <person name="Myers L.L."/>
            <person name="Chung G.-T."/>
            <person name="Escheverria P."/>
            <person name="Fraser C.M."/>
            <person name="Sadzewicz L."/>
            <person name="Shefchek K.A."/>
            <person name="Tallon L."/>
            <person name="Das S.P."/>
            <person name="Daugherty S."/>
            <person name="Mongodin E.F."/>
        </authorList>
    </citation>
    <scope>NUCLEOTIDE SEQUENCE [LARGE SCALE GENOMIC DNA]</scope>
    <source>
        <strain evidence="2 3">2-F-2 #4</strain>
    </source>
</reference>
<proteinExistence type="predicted"/>
<dbReference type="Proteomes" id="UP000022272">
    <property type="component" value="Unassembled WGS sequence"/>
</dbReference>
<dbReference type="AlphaFoldDB" id="A0A015ZCK0"/>
<evidence type="ECO:0000313" key="2">
    <source>
        <dbReference type="EMBL" id="EXZ42057.1"/>
    </source>
</evidence>
<organism evidence="2 3">
    <name type="scientific">Bacteroides fragilis str. 2-F-2 #4</name>
    <dbReference type="NCBI Taxonomy" id="1339280"/>
    <lineage>
        <taxon>Bacteria</taxon>
        <taxon>Pseudomonadati</taxon>
        <taxon>Bacteroidota</taxon>
        <taxon>Bacteroidia</taxon>
        <taxon>Bacteroidales</taxon>
        <taxon>Bacteroidaceae</taxon>
        <taxon>Bacteroides</taxon>
    </lineage>
</organism>
<keyword evidence="1" id="KW-0175">Coiled coil</keyword>
<dbReference type="PATRIC" id="fig|1339280.3.peg.4596"/>
<sequence length="152" mass="18133">MEILTALQWAKKGFIPNEGVKGTEQWTNCYYSAKAVYFKDSEVHEDKDAAKAILSAKRKEYRDAAKKREEKRKKNAAYREKMKTRWQWLQEGRIPNDNARWEVGEELNKTFCTCAYGSNYCYCHERYTHEPKNDEEMQKAIFDFHKNGNSWR</sequence>
<feature type="coiled-coil region" evidence="1">
    <location>
        <begin position="54"/>
        <end position="81"/>
    </location>
</feature>
<dbReference type="RefSeq" id="WP_032564576.1">
    <property type="nucleotide sequence ID" value="NZ_JGDM01000140.1"/>
</dbReference>
<name>A0A015ZCK0_BACFG</name>
<evidence type="ECO:0000256" key="1">
    <source>
        <dbReference type="SAM" id="Coils"/>
    </source>
</evidence>
<comment type="caution">
    <text evidence="2">The sequence shown here is derived from an EMBL/GenBank/DDBJ whole genome shotgun (WGS) entry which is preliminary data.</text>
</comment>